<name>A0AAW9STN1_CORAY</name>
<reference evidence="2" key="2">
    <citation type="submission" date="2024-05" db="EMBL/GenBank/DDBJ databases">
        <authorList>
            <person name="Wolfe A."/>
        </authorList>
    </citation>
    <scope>NUCLEOTIDE SEQUENCE</scope>
    <source>
        <strain evidence="2">UMB1064</strain>
    </source>
</reference>
<feature type="domain" description="DUF58" evidence="1">
    <location>
        <begin position="45"/>
        <end position="249"/>
    </location>
</feature>
<organism evidence="2 3">
    <name type="scientific">Corynebacterium amycolatum</name>
    <dbReference type="NCBI Taxonomy" id="43765"/>
    <lineage>
        <taxon>Bacteria</taxon>
        <taxon>Bacillati</taxon>
        <taxon>Actinomycetota</taxon>
        <taxon>Actinomycetes</taxon>
        <taxon>Mycobacteriales</taxon>
        <taxon>Corynebacteriaceae</taxon>
        <taxon>Corynebacterium</taxon>
    </lineage>
</organism>
<dbReference type="PANTHER" id="PTHR33608:SF6">
    <property type="entry name" value="BLL2464 PROTEIN"/>
    <property type="match status" value="1"/>
</dbReference>
<gene>
    <name evidence="2" type="ORF">QP460_002345</name>
</gene>
<protein>
    <submittedName>
        <fullName evidence="2">DUF58 domain-containing protein</fullName>
    </submittedName>
</protein>
<accession>A0AAW9STN1</accession>
<dbReference type="RefSeq" id="WP_070560307.1">
    <property type="nucleotide sequence ID" value="NZ_CP175784.1"/>
</dbReference>
<dbReference type="AlphaFoldDB" id="A0AAW9STN1"/>
<reference evidence="2" key="1">
    <citation type="submission" date="2023-05" db="EMBL/GenBank/DDBJ databases">
        <authorList>
            <person name="Du J."/>
        </authorList>
    </citation>
    <scope>NUCLEOTIDE SEQUENCE</scope>
    <source>
        <strain evidence="2">UMB1064</strain>
    </source>
</reference>
<proteinExistence type="predicted"/>
<evidence type="ECO:0000313" key="3">
    <source>
        <dbReference type="Proteomes" id="UP001223646"/>
    </source>
</evidence>
<evidence type="ECO:0000259" key="1">
    <source>
        <dbReference type="Pfam" id="PF01882"/>
    </source>
</evidence>
<evidence type="ECO:0000313" key="2">
    <source>
        <dbReference type="EMBL" id="MEO3716433.1"/>
    </source>
</evidence>
<dbReference type="Pfam" id="PF01882">
    <property type="entry name" value="DUF58"/>
    <property type="match status" value="1"/>
</dbReference>
<dbReference type="EMBL" id="JASOOY020000008">
    <property type="protein sequence ID" value="MEO3716433.1"/>
    <property type="molecule type" value="Genomic_DNA"/>
</dbReference>
<dbReference type="Proteomes" id="UP001223646">
    <property type="component" value="Unassembled WGS sequence"/>
</dbReference>
<comment type="caution">
    <text evidence="2">The sequence shown here is derived from an EMBL/GenBank/DDBJ whole genome shotgun (WGS) entry which is preliminary data.</text>
</comment>
<sequence length="282" mass="30230">MSAREDDLARVLAYLELTVTRKLNGLLRGSFLSTATGDGSEPLGSREYVIGDDVRQMNWAVTARTGVPHVRTSEAERELECWIVAEPAARLSTGLADTTKRHLLTAAAGAVTMLNDAPGSRTGLIAGGTPVPAGQGRAHSLMLLKHLADATAEHNLAADIDTVMTQAPRAGLLVVISDFLGSLDWARPLRVASASTEIMAIRLVDPADEALPGDGPVVMADSATGETIELNINDKTRAEYAAQASAHHERVINELRKCRARVITLRTDSDWVLDFARQIGQH</sequence>
<dbReference type="InterPro" id="IPR002881">
    <property type="entry name" value="DUF58"/>
</dbReference>
<dbReference type="PANTHER" id="PTHR33608">
    <property type="entry name" value="BLL2464 PROTEIN"/>
    <property type="match status" value="1"/>
</dbReference>